<evidence type="ECO:0000313" key="1">
    <source>
        <dbReference type="EMBL" id="KAG0483984.1"/>
    </source>
</evidence>
<protein>
    <submittedName>
        <fullName evidence="1">Uncharacterized protein</fullName>
    </submittedName>
</protein>
<dbReference type="EMBL" id="JADCNM010000005">
    <property type="protein sequence ID" value="KAG0483984.1"/>
    <property type="molecule type" value="Genomic_DNA"/>
</dbReference>
<organism evidence="1 2">
    <name type="scientific">Vanilla planifolia</name>
    <name type="common">Vanilla</name>
    <dbReference type="NCBI Taxonomy" id="51239"/>
    <lineage>
        <taxon>Eukaryota</taxon>
        <taxon>Viridiplantae</taxon>
        <taxon>Streptophyta</taxon>
        <taxon>Embryophyta</taxon>
        <taxon>Tracheophyta</taxon>
        <taxon>Spermatophyta</taxon>
        <taxon>Magnoliopsida</taxon>
        <taxon>Liliopsida</taxon>
        <taxon>Asparagales</taxon>
        <taxon>Orchidaceae</taxon>
        <taxon>Vanilloideae</taxon>
        <taxon>Vanilleae</taxon>
        <taxon>Vanilla</taxon>
    </lineage>
</organism>
<proteinExistence type="predicted"/>
<reference evidence="1 2" key="1">
    <citation type="journal article" date="2020" name="Nat. Food">
        <title>A phased Vanilla planifolia genome enables genetic improvement of flavour and production.</title>
        <authorList>
            <person name="Hasing T."/>
            <person name="Tang H."/>
            <person name="Brym M."/>
            <person name="Khazi F."/>
            <person name="Huang T."/>
            <person name="Chambers A.H."/>
        </authorList>
    </citation>
    <scope>NUCLEOTIDE SEQUENCE [LARGE SCALE GENOMIC DNA]</scope>
    <source>
        <tissue evidence="1">Leaf</tissue>
    </source>
</reference>
<dbReference type="Proteomes" id="UP000639772">
    <property type="component" value="Unassembled WGS sequence"/>
</dbReference>
<comment type="caution">
    <text evidence="1">The sequence shown here is derived from an EMBL/GenBank/DDBJ whole genome shotgun (WGS) entry which is preliminary data.</text>
</comment>
<dbReference type="AlphaFoldDB" id="A0A835V1L8"/>
<sequence length="266" mass="30240">MHDCGVIYSCVRKSSSSSLLSICSTSCSRELLPYCALNSFRYSSFSLLELSRAHWPCGYDQVPPRYVSPLMPPPPPPPPVTFVTSEEATTCKYENDNKHNLDSGCLIELNVIEVQGLARLKRRNDWSRRRISDEELRLAKTSNAEDGLLDLRESSFWEDEVKEHHLLHSQEWGKDASELSLLPRREKIISCIKVGGKTLPKNRKWSKVVLGSMVVAGSSWNRVLKAHQVVRLVFFGSTPPENAGYHKFHKRCLNERKKLGTILFIV</sequence>
<evidence type="ECO:0000313" key="2">
    <source>
        <dbReference type="Proteomes" id="UP000639772"/>
    </source>
</evidence>
<name>A0A835V1L8_VANPL</name>
<accession>A0A835V1L8</accession>
<gene>
    <name evidence="1" type="ORF">HPP92_012068</name>
</gene>